<protein>
    <submittedName>
        <fullName evidence="1">Uncharacterized protein</fullName>
    </submittedName>
</protein>
<evidence type="ECO:0000313" key="2">
    <source>
        <dbReference type="Proteomes" id="UP001162483"/>
    </source>
</evidence>
<gene>
    <name evidence="1" type="ORF">SPARVUS_LOCUS2220185</name>
</gene>
<organism evidence="1 2">
    <name type="scientific">Staurois parvus</name>
    <dbReference type="NCBI Taxonomy" id="386267"/>
    <lineage>
        <taxon>Eukaryota</taxon>
        <taxon>Metazoa</taxon>
        <taxon>Chordata</taxon>
        <taxon>Craniata</taxon>
        <taxon>Vertebrata</taxon>
        <taxon>Euteleostomi</taxon>
        <taxon>Amphibia</taxon>
        <taxon>Batrachia</taxon>
        <taxon>Anura</taxon>
        <taxon>Neobatrachia</taxon>
        <taxon>Ranoidea</taxon>
        <taxon>Ranidae</taxon>
        <taxon>Staurois</taxon>
    </lineage>
</organism>
<name>A0ABN9B680_9NEOB</name>
<dbReference type="EMBL" id="CATNWA010002509">
    <property type="protein sequence ID" value="CAI9543070.1"/>
    <property type="molecule type" value="Genomic_DNA"/>
</dbReference>
<keyword evidence="2" id="KW-1185">Reference proteome</keyword>
<feature type="non-terminal residue" evidence="1">
    <location>
        <position position="54"/>
    </location>
</feature>
<sequence>MLFISTDHCIGVTGDVNDTKSVPHSVRMPPADPQSRYKSLIAVITSKKKVHTTC</sequence>
<dbReference type="Proteomes" id="UP001162483">
    <property type="component" value="Unassembled WGS sequence"/>
</dbReference>
<reference evidence="1" key="1">
    <citation type="submission" date="2023-05" db="EMBL/GenBank/DDBJ databases">
        <authorList>
            <person name="Stuckert A."/>
        </authorList>
    </citation>
    <scope>NUCLEOTIDE SEQUENCE</scope>
</reference>
<evidence type="ECO:0000313" key="1">
    <source>
        <dbReference type="EMBL" id="CAI9543070.1"/>
    </source>
</evidence>
<comment type="caution">
    <text evidence="1">The sequence shown here is derived from an EMBL/GenBank/DDBJ whole genome shotgun (WGS) entry which is preliminary data.</text>
</comment>
<accession>A0ABN9B680</accession>
<proteinExistence type="predicted"/>